<sequence>MLVRSEKLYIDNEEVELSIDMMAAGEASVYLLFEDAETEDTILMSQLILRPEMKSLNIRSHHKNPRPGYYYIQISGDNNAFVIAQVRTAFR</sequence>
<evidence type="ECO:0000313" key="1">
    <source>
        <dbReference type="EMBL" id="KFM89104.1"/>
    </source>
</evidence>
<gene>
    <name evidence="1" type="ORF">DJ90_6209</name>
</gene>
<organism evidence="1 2">
    <name type="scientific">Paenibacillus macerans</name>
    <name type="common">Bacillus macerans</name>
    <dbReference type="NCBI Taxonomy" id="44252"/>
    <lineage>
        <taxon>Bacteria</taxon>
        <taxon>Bacillati</taxon>
        <taxon>Bacillota</taxon>
        <taxon>Bacilli</taxon>
        <taxon>Bacillales</taxon>
        <taxon>Paenibacillaceae</taxon>
        <taxon>Paenibacillus</taxon>
    </lineage>
</organism>
<dbReference type="AlphaFoldDB" id="A0A090XSI9"/>
<reference evidence="1 2" key="1">
    <citation type="submission" date="2014-04" db="EMBL/GenBank/DDBJ databases">
        <authorList>
            <person name="Bishop-Lilly K.A."/>
            <person name="Broomall S.M."/>
            <person name="Chain P.S."/>
            <person name="Chertkov O."/>
            <person name="Coyne S.R."/>
            <person name="Daligault H.E."/>
            <person name="Davenport K.W."/>
            <person name="Erkkila T."/>
            <person name="Frey K.G."/>
            <person name="Gibbons H.S."/>
            <person name="Gu W."/>
            <person name="Jaissle J."/>
            <person name="Johnson S.L."/>
            <person name="Koroleva G.I."/>
            <person name="Ladner J.T."/>
            <person name="Lo C.-C."/>
            <person name="Minogue T.D."/>
            <person name="Munk C."/>
            <person name="Palacios G.F."/>
            <person name="Redden C.L."/>
            <person name="Rosenzweig C.N."/>
            <person name="Scholz M.B."/>
            <person name="Teshima H."/>
            <person name="Xu Y."/>
        </authorList>
    </citation>
    <scope>NUCLEOTIDE SEQUENCE [LARGE SCALE GENOMIC DNA]</scope>
    <source>
        <strain evidence="1 2">8244</strain>
    </source>
</reference>
<dbReference type="Proteomes" id="UP000029278">
    <property type="component" value="Unassembled WGS sequence"/>
</dbReference>
<comment type="caution">
    <text evidence="1">The sequence shown here is derived from an EMBL/GenBank/DDBJ whole genome shotgun (WGS) entry which is preliminary data.</text>
</comment>
<dbReference type="EMBL" id="JMQA01000060">
    <property type="protein sequence ID" value="KFM89104.1"/>
    <property type="molecule type" value="Genomic_DNA"/>
</dbReference>
<protein>
    <submittedName>
        <fullName evidence="1">Uncharacterized protein</fullName>
    </submittedName>
</protein>
<evidence type="ECO:0000313" key="2">
    <source>
        <dbReference type="Proteomes" id="UP000029278"/>
    </source>
</evidence>
<dbReference type="HOGENOM" id="CLU_2424141_0_0_9"/>
<dbReference type="GeneID" id="77011089"/>
<dbReference type="OrthoDB" id="9939903at2"/>
<proteinExistence type="predicted"/>
<dbReference type="RefSeq" id="WP_051985218.1">
    <property type="nucleotide sequence ID" value="NZ_BOSD01000002.1"/>
</dbReference>
<accession>A0A090XSI9</accession>
<name>A0A090XSI9_PAEMA</name>
<keyword evidence="2" id="KW-1185">Reference proteome</keyword>